<dbReference type="PANTHER" id="PTHR34477:SF5">
    <property type="entry name" value="BSL5627 PROTEIN"/>
    <property type="match status" value="1"/>
</dbReference>
<proteinExistence type="inferred from homology"/>
<name>A0A1H2X344_9FLAO</name>
<dbReference type="InterPro" id="IPR035901">
    <property type="entry name" value="GIY-YIG_endonuc_sf"/>
</dbReference>
<keyword evidence="3" id="KW-0378">Hydrolase</keyword>
<dbReference type="GO" id="GO:0004519">
    <property type="term" value="F:endonuclease activity"/>
    <property type="evidence" value="ECO:0007669"/>
    <property type="project" value="UniProtKB-KW"/>
</dbReference>
<dbReference type="Gene3D" id="3.40.1440.10">
    <property type="entry name" value="GIY-YIG endonuclease"/>
    <property type="match status" value="1"/>
</dbReference>
<evidence type="ECO:0000256" key="1">
    <source>
        <dbReference type="ARBA" id="ARBA00007435"/>
    </source>
</evidence>
<evidence type="ECO:0000313" key="4">
    <source>
        <dbReference type="Proteomes" id="UP000199595"/>
    </source>
</evidence>
<dbReference type="STRING" id="762486.SAMN05444411_102343"/>
<dbReference type="RefSeq" id="WP_090121318.1">
    <property type="nucleotide sequence ID" value="NZ_FNNJ01000002.1"/>
</dbReference>
<gene>
    <name evidence="3" type="ORF">SAMN05444411_102343</name>
</gene>
<evidence type="ECO:0000259" key="2">
    <source>
        <dbReference type="PROSITE" id="PS50164"/>
    </source>
</evidence>
<dbReference type="CDD" id="cd10448">
    <property type="entry name" value="GIY-YIG_unchar_3"/>
    <property type="match status" value="1"/>
</dbReference>
<dbReference type="SMART" id="SM00465">
    <property type="entry name" value="GIYc"/>
    <property type="match status" value="1"/>
</dbReference>
<feature type="domain" description="GIY-YIG" evidence="2">
    <location>
        <begin position="2"/>
        <end position="79"/>
    </location>
</feature>
<dbReference type="AlphaFoldDB" id="A0A1H2X344"/>
<protein>
    <submittedName>
        <fullName evidence="3">Putative endonuclease</fullName>
    </submittedName>
</protein>
<dbReference type="PANTHER" id="PTHR34477">
    <property type="entry name" value="UPF0213 PROTEIN YHBQ"/>
    <property type="match status" value="1"/>
</dbReference>
<dbReference type="Pfam" id="PF01541">
    <property type="entry name" value="GIY-YIG"/>
    <property type="match status" value="1"/>
</dbReference>
<comment type="similarity">
    <text evidence="1">Belongs to the UPF0213 family.</text>
</comment>
<accession>A0A1H2X344</accession>
<sequence>MKESYIYILSNKNHTVLYIGVTSNLKDRIQQHKNGTGSIFTKKYNIVMLMYFETFTNINEAIKREKQLKKWNKKWKWELIQSINPQLKDLYQDLIH</sequence>
<dbReference type="InterPro" id="IPR000305">
    <property type="entry name" value="GIY-YIG_endonuc"/>
</dbReference>
<dbReference type="Proteomes" id="UP000199595">
    <property type="component" value="Unassembled WGS sequence"/>
</dbReference>
<dbReference type="PROSITE" id="PS50164">
    <property type="entry name" value="GIY_YIG"/>
    <property type="match status" value="1"/>
</dbReference>
<dbReference type="OrthoDB" id="9807770at2"/>
<keyword evidence="3" id="KW-0540">Nuclease</keyword>
<keyword evidence="4" id="KW-1185">Reference proteome</keyword>
<dbReference type="EMBL" id="FNNJ01000002">
    <property type="protein sequence ID" value="SDW86689.1"/>
    <property type="molecule type" value="Genomic_DNA"/>
</dbReference>
<dbReference type="InterPro" id="IPR050190">
    <property type="entry name" value="UPF0213_domain"/>
</dbReference>
<evidence type="ECO:0000313" key="3">
    <source>
        <dbReference type="EMBL" id="SDW86689.1"/>
    </source>
</evidence>
<reference evidence="3 4" key="1">
    <citation type="submission" date="2016-10" db="EMBL/GenBank/DDBJ databases">
        <authorList>
            <person name="de Groot N.N."/>
        </authorList>
    </citation>
    <scope>NUCLEOTIDE SEQUENCE [LARGE SCALE GENOMIC DNA]</scope>
    <source>
        <strain evidence="3 4">DSM 24956</strain>
    </source>
</reference>
<dbReference type="SUPFAM" id="SSF82771">
    <property type="entry name" value="GIY-YIG endonuclease"/>
    <property type="match status" value="1"/>
</dbReference>
<keyword evidence="3" id="KW-0255">Endonuclease</keyword>
<organism evidence="3 4">
    <name type="scientific">Lutibacter oricola</name>
    <dbReference type="NCBI Taxonomy" id="762486"/>
    <lineage>
        <taxon>Bacteria</taxon>
        <taxon>Pseudomonadati</taxon>
        <taxon>Bacteroidota</taxon>
        <taxon>Flavobacteriia</taxon>
        <taxon>Flavobacteriales</taxon>
        <taxon>Flavobacteriaceae</taxon>
        <taxon>Lutibacter</taxon>
    </lineage>
</organism>